<dbReference type="eggNOG" id="COG3628">
    <property type="taxonomic scope" value="Bacteria"/>
</dbReference>
<dbReference type="Gene3D" id="3.10.450.40">
    <property type="match status" value="1"/>
</dbReference>
<dbReference type="EMBL" id="AAWS01000001">
    <property type="protein sequence ID" value="EAY31814.1"/>
    <property type="molecule type" value="Genomic_DNA"/>
</dbReference>
<reference evidence="2 3" key="1">
    <citation type="submission" date="2007-01" db="EMBL/GenBank/DDBJ databases">
        <authorList>
            <person name="Haygood M."/>
            <person name="Podell S."/>
            <person name="Anderson C."/>
            <person name="Hopkinson B."/>
            <person name="Roe K."/>
            <person name="Barbeau K."/>
            <person name="Gaasterland T."/>
            <person name="Ferriera S."/>
            <person name="Johnson J."/>
            <person name="Kravitz S."/>
            <person name="Beeson K."/>
            <person name="Sutton G."/>
            <person name="Rogers Y.-H."/>
            <person name="Friedman R."/>
            <person name="Frazier M."/>
            <person name="Venter J.C."/>
        </authorList>
    </citation>
    <scope>NUCLEOTIDE SEQUENCE [LARGE SCALE GENOMIC DNA]</scope>
    <source>
        <strain evidence="2 3">ATCC 23134</strain>
    </source>
</reference>
<dbReference type="OrthoDB" id="9802846at2"/>
<evidence type="ECO:0000313" key="3">
    <source>
        <dbReference type="Proteomes" id="UP000004095"/>
    </source>
</evidence>
<keyword evidence="3" id="KW-1185">Reference proteome</keyword>
<proteinExistence type="predicted"/>
<sequence>MSNSKSPFLGTGWGFPPQFVAGGKYLTTTQSVENVHKSVLILLQTNVGERVMLEDFGGSLVNFQFEQVSTRLLEDIKDHVASTIEINEPRVRLDNVEVEQDTQLEGRLLVQLQYTIRSSNSRFNLVYPFYVTEPLT</sequence>
<gene>
    <name evidence="2" type="ORF">M23134_01843</name>
</gene>
<dbReference type="SUPFAM" id="SSF160719">
    <property type="entry name" value="gpW/gp25-like"/>
    <property type="match status" value="1"/>
</dbReference>
<protein>
    <submittedName>
        <fullName evidence="2">Phage baseplate assembly protein W</fullName>
    </submittedName>
</protein>
<accession>A1ZC12</accession>
<comment type="caution">
    <text evidence="2">The sequence shown here is derived from an EMBL/GenBank/DDBJ whole genome shotgun (WGS) entry which is preliminary data.</text>
</comment>
<dbReference type="RefSeq" id="WP_002692510.1">
    <property type="nucleotide sequence ID" value="NZ_AAWS01000001.1"/>
</dbReference>
<evidence type="ECO:0000313" key="2">
    <source>
        <dbReference type="EMBL" id="EAY31814.1"/>
    </source>
</evidence>
<dbReference type="AlphaFoldDB" id="A1ZC12"/>
<dbReference type="Pfam" id="PF04965">
    <property type="entry name" value="GPW_gp25"/>
    <property type="match status" value="1"/>
</dbReference>
<feature type="domain" description="IraD/Gp25-like" evidence="1">
    <location>
        <begin position="31"/>
        <end position="120"/>
    </location>
</feature>
<name>A1ZC12_MICM2</name>
<dbReference type="Proteomes" id="UP000004095">
    <property type="component" value="Unassembled WGS sequence"/>
</dbReference>
<dbReference type="InterPro" id="IPR007048">
    <property type="entry name" value="IraD/Gp25-like"/>
</dbReference>
<organism evidence="2 3">
    <name type="scientific">Microscilla marina ATCC 23134</name>
    <dbReference type="NCBI Taxonomy" id="313606"/>
    <lineage>
        <taxon>Bacteria</taxon>
        <taxon>Pseudomonadati</taxon>
        <taxon>Bacteroidota</taxon>
        <taxon>Cytophagia</taxon>
        <taxon>Cytophagales</taxon>
        <taxon>Microscillaceae</taxon>
        <taxon>Microscilla</taxon>
    </lineage>
</organism>
<evidence type="ECO:0000259" key="1">
    <source>
        <dbReference type="Pfam" id="PF04965"/>
    </source>
</evidence>